<evidence type="ECO:0000313" key="6">
    <source>
        <dbReference type="Proteomes" id="UP000641646"/>
    </source>
</evidence>
<dbReference type="PROSITE" id="PS50082">
    <property type="entry name" value="WD_REPEATS_2"/>
    <property type="match status" value="7"/>
</dbReference>
<keyword evidence="5" id="KW-0723">Serine/threonine-protein kinase</keyword>
<dbReference type="PROSITE" id="PS50294">
    <property type="entry name" value="WD_REPEATS_REGION"/>
    <property type="match status" value="7"/>
</dbReference>
<dbReference type="InterPro" id="IPR015943">
    <property type="entry name" value="WD40/YVTN_repeat-like_dom_sf"/>
</dbReference>
<dbReference type="InterPro" id="IPR019775">
    <property type="entry name" value="WD40_repeat_CS"/>
</dbReference>
<organism evidence="5 6">
    <name type="scientific">Aerosakkonema funiforme FACHB-1375</name>
    <dbReference type="NCBI Taxonomy" id="2949571"/>
    <lineage>
        <taxon>Bacteria</taxon>
        <taxon>Bacillati</taxon>
        <taxon>Cyanobacteriota</taxon>
        <taxon>Cyanophyceae</taxon>
        <taxon>Oscillatoriophycideae</taxon>
        <taxon>Aerosakkonematales</taxon>
        <taxon>Aerosakkonemataceae</taxon>
        <taxon>Aerosakkonema</taxon>
    </lineage>
</organism>
<dbReference type="Gene3D" id="2.130.10.10">
    <property type="entry name" value="YVTN repeat-like/Quinoprotein amine dehydrogenase"/>
    <property type="match status" value="3"/>
</dbReference>
<feature type="repeat" description="WD" evidence="3">
    <location>
        <begin position="389"/>
        <end position="430"/>
    </location>
</feature>
<evidence type="ECO:0000259" key="4">
    <source>
        <dbReference type="PROSITE" id="PS50011"/>
    </source>
</evidence>
<reference evidence="5" key="1">
    <citation type="journal article" date="2015" name="ISME J.">
        <title>Draft Genome Sequence of Streptomyces incarnatus NRRL8089, which Produces the Nucleoside Antibiotic Sinefungin.</title>
        <authorList>
            <person name="Oshima K."/>
            <person name="Hattori M."/>
            <person name="Shimizu H."/>
            <person name="Fukuda K."/>
            <person name="Nemoto M."/>
            <person name="Inagaki K."/>
            <person name="Tamura T."/>
        </authorList>
    </citation>
    <scope>NUCLEOTIDE SEQUENCE</scope>
    <source>
        <strain evidence="5">FACHB-1375</strain>
    </source>
</reference>
<feature type="repeat" description="WD" evidence="3">
    <location>
        <begin position="305"/>
        <end position="346"/>
    </location>
</feature>
<dbReference type="Pfam" id="PF00069">
    <property type="entry name" value="Pkinase"/>
    <property type="match status" value="1"/>
</dbReference>
<dbReference type="Gene3D" id="3.30.200.20">
    <property type="entry name" value="Phosphorylase Kinase, domain 1"/>
    <property type="match status" value="1"/>
</dbReference>
<evidence type="ECO:0000256" key="2">
    <source>
        <dbReference type="ARBA" id="ARBA00022737"/>
    </source>
</evidence>
<dbReference type="Gene3D" id="1.10.510.10">
    <property type="entry name" value="Transferase(Phosphotransferase) domain 1"/>
    <property type="match status" value="1"/>
</dbReference>
<evidence type="ECO:0000256" key="1">
    <source>
        <dbReference type="ARBA" id="ARBA00022574"/>
    </source>
</evidence>
<feature type="domain" description="Protein kinase" evidence="4">
    <location>
        <begin position="6"/>
        <end position="269"/>
    </location>
</feature>
<dbReference type="GO" id="GO:0005524">
    <property type="term" value="F:ATP binding"/>
    <property type="evidence" value="ECO:0007669"/>
    <property type="project" value="InterPro"/>
</dbReference>
<protein>
    <submittedName>
        <fullName evidence="5">Serine/threonine protein kinase</fullName>
    </submittedName>
</protein>
<dbReference type="InterPro" id="IPR000719">
    <property type="entry name" value="Prot_kinase_dom"/>
</dbReference>
<dbReference type="SMART" id="SM00220">
    <property type="entry name" value="S_TKc"/>
    <property type="match status" value="1"/>
</dbReference>
<dbReference type="InterPro" id="IPR001680">
    <property type="entry name" value="WD40_rpt"/>
</dbReference>
<dbReference type="EMBL" id="JACJPW010000016">
    <property type="protein sequence ID" value="MBD2181140.1"/>
    <property type="molecule type" value="Genomic_DNA"/>
</dbReference>
<keyword evidence="2" id="KW-0677">Repeat</keyword>
<dbReference type="CDD" id="cd14014">
    <property type="entry name" value="STKc_PknB_like"/>
    <property type="match status" value="1"/>
</dbReference>
<gene>
    <name evidence="5" type="ORF">H6G03_08505</name>
</gene>
<dbReference type="Proteomes" id="UP000641646">
    <property type="component" value="Unassembled WGS sequence"/>
</dbReference>
<comment type="caution">
    <text evidence="5">The sequence shown here is derived from an EMBL/GenBank/DDBJ whole genome shotgun (WGS) entry which is preliminary data.</text>
</comment>
<dbReference type="GO" id="GO:0004674">
    <property type="term" value="F:protein serine/threonine kinase activity"/>
    <property type="evidence" value="ECO:0007669"/>
    <property type="project" value="UniProtKB-KW"/>
</dbReference>
<dbReference type="AlphaFoldDB" id="A0A926VCP5"/>
<dbReference type="SUPFAM" id="SSF56112">
    <property type="entry name" value="Protein kinase-like (PK-like)"/>
    <property type="match status" value="1"/>
</dbReference>
<reference evidence="5" key="2">
    <citation type="submission" date="2020-08" db="EMBL/GenBank/DDBJ databases">
        <authorList>
            <person name="Chen M."/>
            <person name="Teng W."/>
            <person name="Zhao L."/>
            <person name="Hu C."/>
            <person name="Zhou Y."/>
            <person name="Han B."/>
            <person name="Song L."/>
            <person name="Shu W."/>
        </authorList>
    </citation>
    <scope>NUCLEOTIDE SEQUENCE</scope>
    <source>
        <strain evidence="5">FACHB-1375</strain>
    </source>
</reference>
<accession>A0A926VCP5</accession>
<name>A0A926VCP5_9CYAN</name>
<dbReference type="InterPro" id="IPR020472">
    <property type="entry name" value="WD40_PAC1"/>
</dbReference>
<evidence type="ECO:0000256" key="3">
    <source>
        <dbReference type="PROSITE-ProRule" id="PRU00221"/>
    </source>
</evidence>
<dbReference type="InterPro" id="IPR036322">
    <property type="entry name" value="WD40_repeat_dom_sf"/>
</dbReference>
<keyword evidence="1 3" id="KW-0853">WD repeat</keyword>
<feature type="repeat" description="WD" evidence="3">
    <location>
        <begin position="347"/>
        <end position="388"/>
    </location>
</feature>
<keyword evidence="5" id="KW-0418">Kinase</keyword>
<dbReference type="PROSITE" id="PS00678">
    <property type="entry name" value="WD_REPEATS_1"/>
    <property type="match status" value="2"/>
</dbReference>
<feature type="repeat" description="WD" evidence="3">
    <location>
        <begin position="431"/>
        <end position="472"/>
    </location>
</feature>
<dbReference type="SUPFAM" id="SSF50978">
    <property type="entry name" value="WD40 repeat-like"/>
    <property type="match status" value="1"/>
</dbReference>
<dbReference type="CDD" id="cd00200">
    <property type="entry name" value="WD40"/>
    <property type="match status" value="1"/>
</dbReference>
<proteinExistence type="predicted"/>
<dbReference type="InterPro" id="IPR011009">
    <property type="entry name" value="Kinase-like_dom_sf"/>
</dbReference>
<sequence>MLLDRYRAIRPMGEGTFGRSFLAEDAEQTNTACVIKQFLPLPQIQGNSGAMAKLTQMFEQEAKQLVDLGEQYPQIATLLTYFEEDKRLYVVRQYIEGMNLFQDLQEQGAYNEHQVKELLYDVLPVLQLVHNRQIIHREIKPTNIIRRNSDRKFVIIDFGISKQLTETKLQRTSARMGNQAHIPLEMLRGGKVYPASDFYSLAIVCIQLLTGAQLEDLYNPMEGRWVWREYFRETGRDVSDQLSSILDKMLKDAIDDRYQLASEILKDFYDSASRTVIRTATVPPPPRVTPELQQKTLGWRCVQTLSKHADTVTCVAFNRDGTTLASGSADRSINIWELETGKLIHKLNGHADTVTCVVFSPDGKILASGSADKTLKIWQADTGKLIYSISGHSVTVFSVAFSPDGQMLASGSGDGTIKLWHPVTGKMVDVLTGHSDFVESVAFSRDGSLLASGSWDNTIKIWNIGSRKLLHSLTGHSGSVWSIALSPDGKTFASNSGDNSIKIWHMATGQLVRTLTTNSGSAWTIAYSPDGQTIASDSGDNTIKIWHTASGQLLRTLGGHSDQVRSLAFSPQGRTIASGSDDMTVKIWRYE</sequence>
<dbReference type="PANTHER" id="PTHR19848:SF8">
    <property type="entry name" value="F-BOX AND WD REPEAT DOMAIN CONTAINING 7"/>
    <property type="match status" value="1"/>
</dbReference>
<dbReference type="PRINTS" id="PR00320">
    <property type="entry name" value="GPROTEINBRPT"/>
</dbReference>
<feature type="repeat" description="WD" evidence="3">
    <location>
        <begin position="473"/>
        <end position="514"/>
    </location>
</feature>
<dbReference type="PANTHER" id="PTHR19848">
    <property type="entry name" value="WD40 REPEAT PROTEIN"/>
    <property type="match status" value="1"/>
</dbReference>
<keyword evidence="5" id="KW-0808">Transferase</keyword>
<keyword evidence="6" id="KW-1185">Reference proteome</keyword>
<evidence type="ECO:0000313" key="5">
    <source>
        <dbReference type="EMBL" id="MBD2181140.1"/>
    </source>
</evidence>
<feature type="repeat" description="WD" evidence="3">
    <location>
        <begin position="515"/>
        <end position="556"/>
    </location>
</feature>
<feature type="repeat" description="WD" evidence="3">
    <location>
        <begin position="557"/>
        <end position="591"/>
    </location>
</feature>
<dbReference type="Pfam" id="PF00400">
    <property type="entry name" value="WD40"/>
    <property type="match status" value="7"/>
</dbReference>
<dbReference type="SMART" id="SM00320">
    <property type="entry name" value="WD40"/>
    <property type="match status" value="7"/>
</dbReference>
<dbReference type="PROSITE" id="PS50011">
    <property type="entry name" value="PROTEIN_KINASE_DOM"/>
    <property type="match status" value="1"/>
</dbReference>